<name>A0ABV9ESK7_9ACTN</name>
<keyword evidence="3" id="KW-1185">Reference proteome</keyword>
<comment type="caution">
    <text evidence="2">The sequence shown here is derived from an EMBL/GenBank/DDBJ whole genome shotgun (WGS) entry which is preliminary data.</text>
</comment>
<reference evidence="3" key="1">
    <citation type="journal article" date="2019" name="Int. J. Syst. Evol. Microbiol.">
        <title>The Global Catalogue of Microorganisms (GCM) 10K type strain sequencing project: providing services to taxonomists for standard genome sequencing and annotation.</title>
        <authorList>
            <consortium name="The Broad Institute Genomics Platform"/>
            <consortium name="The Broad Institute Genome Sequencing Center for Infectious Disease"/>
            <person name="Wu L."/>
            <person name="Ma J."/>
        </authorList>
    </citation>
    <scope>NUCLEOTIDE SEQUENCE [LARGE SCALE GENOMIC DNA]</scope>
    <source>
        <strain evidence="3">CCUG 49560</strain>
    </source>
</reference>
<dbReference type="RefSeq" id="WP_262850738.1">
    <property type="nucleotide sequence ID" value="NZ_JANZYP010000116.1"/>
</dbReference>
<accession>A0ABV9ESK7</accession>
<evidence type="ECO:0008006" key="4">
    <source>
        <dbReference type="Google" id="ProtNLM"/>
    </source>
</evidence>
<protein>
    <recommendedName>
        <fullName evidence="4">Secreted protein</fullName>
    </recommendedName>
</protein>
<feature type="signal peptide" evidence="1">
    <location>
        <begin position="1"/>
        <end position="29"/>
    </location>
</feature>
<gene>
    <name evidence="2" type="ORF">ACFO8L_35015</name>
</gene>
<dbReference type="Proteomes" id="UP001595891">
    <property type="component" value="Unassembled WGS sequence"/>
</dbReference>
<keyword evidence="1" id="KW-0732">Signal</keyword>
<feature type="chain" id="PRO_5045888551" description="Secreted protein" evidence="1">
    <location>
        <begin position="30"/>
        <end position="96"/>
    </location>
</feature>
<evidence type="ECO:0000256" key="1">
    <source>
        <dbReference type="SAM" id="SignalP"/>
    </source>
</evidence>
<evidence type="ECO:0000313" key="3">
    <source>
        <dbReference type="Proteomes" id="UP001595891"/>
    </source>
</evidence>
<evidence type="ECO:0000313" key="2">
    <source>
        <dbReference type="EMBL" id="MFC4591350.1"/>
    </source>
</evidence>
<proteinExistence type="predicted"/>
<dbReference type="EMBL" id="JBHSFN010000031">
    <property type="protein sequence ID" value="MFC4591350.1"/>
    <property type="molecule type" value="Genomic_DNA"/>
</dbReference>
<organism evidence="2 3">
    <name type="scientific">Sphaerisporangium corydalis</name>
    <dbReference type="NCBI Taxonomy" id="1441875"/>
    <lineage>
        <taxon>Bacteria</taxon>
        <taxon>Bacillati</taxon>
        <taxon>Actinomycetota</taxon>
        <taxon>Actinomycetes</taxon>
        <taxon>Streptosporangiales</taxon>
        <taxon>Streptosporangiaceae</taxon>
        <taxon>Sphaerisporangium</taxon>
    </lineage>
</organism>
<sequence>MKITRRARAFVVVIATLMALPAMAPAAHADVAYTCTTGTPFVPVIAILGPLQILAHGCTPATGQPGPGTIRVPSGIYHCNRVTPITPGFVNGVQCD</sequence>